<reference evidence="17 18" key="1">
    <citation type="submission" date="2022-12" db="EMBL/GenBank/DDBJ databases">
        <authorList>
            <person name="Mo P."/>
        </authorList>
    </citation>
    <scope>NUCLEOTIDE SEQUENCE [LARGE SCALE GENOMIC DNA]</scope>
    <source>
        <strain evidence="17 18">HUAS 2-6</strain>
    </source>
</reference>
<comment type="catalytic activity">
    <reaction evidence="13">
        <text>tRNA(Ser) + L-serine + ATP = L-seryl-tRNA(Ser) + AMP + diphosphate + H(+)</text>
        <dbReference type="Rhea" id="RHEA:12292"/>
        <dbReference type="Rhea" id="RHEA-COMP:9669"/>
        <dbReference type="Rhea" id="RHEA-COMP:9703"/>
        <dbReference type="ChEBI" id="CHEBI:15378"/>
        <dbReference type="ChEBI" id="CHEBI:30616"/>
        <dbReference type="ChEBI" id="CHEBI:33019"/>
        <dbReference type="ChEBI" id="CHEBI:33384"/>
        <dbReference type="ChEBI" id="CHEBI:78442"/>
        <dbReference type="ChEBI" id="CHEBI:78533"/>
        <dbReference type="ChEBI" id="CHEBI:456215"/>
        <dbReference type="EC" id="6.1.1.11"/>
    </reaction>
</comment>
<feature type="coiled-coil region" evidence="15">
    <location>
        <begin position="44"/>
        <end position="102"/>
    </location>
</feature>
<dbReference type="Proteomes" id="UP001212326">
    <property type="component" value="Chromosome"/>
</dbReference>
<keyword evidence="5" id="KW-0963">Cytoplasm</keyword>
<dbReference type="EMBL" id="CP115300">
    <property type="protein sequence ID" value="WBO64750.1"/>
    <property type="molecule type" value="Genomic_DNA"/>
</dbReference>
<dbReference type="SUPFAM" id="SSF55681">
    <property type="entry name" value="Class II aaRS and biotin synthetases"/>
    <property type="match status" value="1"/>
</dbReference>
<evidence type="ECO:0000256" key="13">
    <source>
        <dbReference type="ARBA" id="ARBA00048823"/>
    </source>
</evidence>
<dbReference type="InterPro" id="IPR002317">
    <property type="entry name" value="Ser-tRNA-ligase_type_1"/>
</dbReference>
<organism evidence="17 18">
    <name type="scientific">Streptomyces camelliae</name>
    <dbReference type="NCBI Taxonomy" id="3004093"/>
    <lineage>
        <taxon>Bacteria</taxon>
        <taxon>Bacillati</taxon>
        <taxon>Actinomycetota</taxon>
        <taxon>Actinomycetes</taxon>
        <taxon>Kitasatosporales</taxon>
        <taxon>Streptomycetaceae</taxon>
        <taxon>Streptomyces</taxon>
    </lineage>
</organism>
<name>A0ABY7P5A8_9ACTN</name>
<dbReference type="InterPro" id="IPR006195">
    <property type="entry name" value="aa-tRNA-synth_II"/>
</dbReference>
<evidence type="ECO:0000256" key="6">
    <source>
        <dbReference type="ARBA" id="ARBA00022598"/>
    </source>
</evidence>
<sequence>MLDIGLIRKDPEAVREALLKRMDKVDLEPVLEADQHRRRLVAAAADARAERKRQSKEIGSLRARGQETAALERAASKLGDRIAAIETELTETESRLHDLMAELPNLPAEQTPAGGKEANQVVRTWGEQPDLGPGALDHVELSTRLGLVDYARGAKLGGSGHWLYTGLGAALEWALIDFFCREHFAAGYEFMLPPHLLTEEAGYAAGQFPKFYDDVFHLRTEDGERGSFLLPTSETAIVNVYRDEIIPNDRLPIKAFAYTPCYRRESGSHGTQERGTIRGHQFNKVEMFQFVTPEGGPAALDELVQRTEDLVRKLGLHYQTSLLAARDASASMKMTYDVEVWIPSIGTYKEVSSASWAGDYQARRANIRYRPEGGKNTEFVHTLNASGLATSRLLPAILEQNQQPDGSVVVPEPLRPWVGTDIIRPRADA</sequence>
<dbReference type="NCBIfam" id="TIGR00414">
    <property type="entry name" value="serS"/>
    <property type="match status" value="1"/>
</dbReference>
<evidence type="ECO:0000256" key="4">
    <source>
        <dbReference type="ARBA" id="ARBA00012840"/>
    </source>
</evidence>
<keyword evidence="15" id="KW-0175">Coiled coil</keyword>
<gene>
    <name evidence="17" type="primary">serS</name>
    <name evidence="17" type="ORF">O1G22_18855</name>
</gene>
<feature type="domain" description="Aminoacyl-transfer RNA synthetases class-II family profile" evidence="16">
    <location>
        <begin position="137"/>
        <end position="411"/>
    </location>
</feature>
<evidence type="ECO:0000313" key="17">
    <source>
        <dbReference type="EMBL" id="WBO64750.1"/>
    </source>
</evidence>
<dbReference type="RefSeq" id="WP_270082408.1">
    <property type="nucleotide sequence ID" value="NZ_CP115300.1"/>
</dbReference>
<dbReference type="InterPro" id="IPR015866">
    <property type="entry name" value="Ser-tRNA-synth_1_N"/>
</dbReference>
<comment type="similarity">
    <text evidence="3">Belongs to the class-II aminoacyl-tRNA synthetase family. Type-1 seryl-tRNA synthetase subfamily.</text>
</comment>
<dbReference type="InterPro" id="IPR002314">
    <property type="entry name" value="aa-tRNA-synt_IIb"/>
</dbReference>
<evidence type="ECO:0000256" key="5">
    <source>
        <dbReference type="ARBA" id="ARBA00022490"/>
    </source>
</evidence>
<evidence type="ECO:0000256" key="10">
    <source>
        <dbReference type="ARBA" id="ARBA00023146"/>
    </source>
</evidence>
<comment type="subcellular location">
    <subcellularLocation>
        <location evidence="1">Cytoplasm</location>
    </subcellularLocation>
</comment>
<keyword evidence="18" id="KW-1185">Reference proteome</keyword>
<dbReference type="Gene3D" id="3.30.930.10">
    <property type="entry name" value="Bira Bifunctional Protein, Domain 2"/>
    <property type="match status" value="1"/>
</dbReference>
<dbReference type="InterPro" id="IPR010978">
    <property type="entry name" value="tRNA-bd_arm"/>
</dbReference>
<keyword evidence="10" id="KW-0030">Aminoacyl-tRNA synthetase</keyword>
<dbReference type="InterPro" id="IPR042103">
    <property type="entry name" value="SerRS_1_N_sf"/>
</dbReference>
<proteinExistence type="inferred from homology"/>
<dbReference type="Pfam" id="PF02403">
    <property type="entry name" value="Seryl_tRNA_N"/>
    <property type="match status" value="1"/>
</dbReference>
<keyword evidence="7" id="KW-0547">Nucleotide-binding</keyword>
<evidence type="ECO:0000256" key="15">
    <source>
        <dbReference type="SAM" id="Coils"/>
    </source>
</evidence>
<comment type="catalytic activity">
    <reaction evidence="12">
        <text>tRNA(Sec) + L-serine + ATP = L-seryl-tRNA(Sec) + AMP + diphosphate + H(+)</text>
        <dbReference type="Rhea" id="RHEA:42580"/>
        <dbReference type="Rhea" id="RHEA-COMP:9742"/>
        <dbReference type="Rhea" id="RHEA-COMP:10128"/>
        <dbReference type="ChEBI" id="CHEBI:15378"/>
        <dbReference type="ChEBI" id="CHEBI:30616"/>
        <dbReference type="ChEBI" id="CHEBI:33019"/>
        <dbReference type="ChEBI" id="CHEBI:33384"/>
        <dbReference type="ChEBI" id="CHEBI:78442"/>
        <dbReference type="ChEBI" id="CHEBI:78533"/>
        <dbReference type="ChEBI" id="CHEBI:456215"/>
        <dbReference type="EC" id="6.1.1.11"/>
    </reaction>
</comment>
<evidence type="ECO:0000256" key="14">
    <source>
        <dbReference type="NCBIfam" id="TIGR00414"/>
    </source>
</evidence>
<keyword evidence="9" id="KW-0648">Protein biosynthesis</keyword>
<evidence type="ECO:0000256" key="1">
    <source>
        <dbReference type="ARBA" id="ARBA00004496"/>
    </source>
</evidence>
<accession>A0ABY7P5A8</accession>
<dbReference type="EC" id="6.1.1.11" evidence="4 14"/>
<dbReference type="PRINTS" id="PR00981">
    <property type="entry name" value="TRNASYNTHSER"/>
</dbReference>
<dbReference type="InterPro" id="IPR045864">
    <property type="entry name" value="aa-tRNA-synth_II/BPL/LPL"/>
</dbReference>
<dbReference type="PIRSF" id="PIRSF001529">
    <property type="entry name" value="Ser-tRNA-synth_IIa"/>
    <property type="match status" value="1"/>
</dbReference>
<keyword evidence="8" id="KW-0067">ATP-binding</keyword>
<keyword evidence="6 17" id="KW-0436">Ligase</keyword>
<evidence type="ECO:0000256" key="9">
    <source>
        <dbReference type="ARBA" id="ARBA00022917"/>
    </source>
</evidence>
<evidence type="ECO:0000256" key="11">
    <source>
        <dbReference type="ARBA" id="ARBA00039158"/>
    </source>
</evidence>
<dbReference type="Gene3D" id="1.10.287.40">
    <property type="entry name" value="Serine-tRNA synthetase, tRNA binding domain"/>
    <property type="match status" value="1"/>
</dbReference>
<dbReference type="PANTHER" id="PTHR43697">
    <property type="entry name" value="SERYL-TRNA SYNTHETASE"/>
    <property type="match status" value="1"/>
</dbReference>
<evidence type="ECO:0000256" key="3">
    <source>
        <dbReference type="ARBA" id="ARBA00010728"/>
    </source>
</evidence>
<evidence type="ECO:0000259" key="16">
    <source>
        <dbReference type="PROSITE" id="PS50862"/>
    </source>
</evidence>
<evidence type="ECO:0000256" key="8">
    <source>
        <dbReference type="ARBA" id="ARBA00022840"/>
    </source>
</evidence>
<dbReference type="GO" id="GO:0004828">
    <property type="term" value="F:serine-tRNA ligase activity"/>
    <property type="evidence" value="ECO:0007669"/>
    <property type="project" value="UniProtKB-EC"/>
</dbReference>
<dbReference type="SUPFAM" id="SSF46589">
    <property type="entry name" value="tRNA-binding arm"/>
    <property type="match status" value="1"/>
</dbReference>
<evidence type="ECO:0000256" key="2">
    <source>
        <dbReference type="ARBA" id="ARBA00005045"/>
    </source>
</evidence>
<dbReference type="PANTHER" id="PTHR43697:SF1">
    <property type="entry name" value="SERINE--TRNA LIGASE"/>
    <property type="match status" value="1"/>
</dbReference>
<evidence type="ECO:0000256" key="7">
    <source>
        <dbReference type="ARBA" id="ARBA00022741"/>
    </source>
</evidence>
<dbReference type="PROSITE" id="PS50862">
    <property type="entry name" value="AA_TRNA_LIGASE_II"/>
    <property type="match status" value="1"/>
</dbReference>
<comment type="pathway">
    <text evidence="2">Aminoacyl-tRNA biosynthesis; selenocysteinyl-tRNA(Sec) biosynthesis; L-seryl-tRNA(Sec) from L-serine and tRNA(Sec): step 1/1.</text>
</comment>
<evidence type="ECO:0000256" key="12">
    <source>
        <dbReference type="ARBA" id="ARBA00047929"/>
    </source>
</evidence>
<protein>
    <recommendedName>
        <fullName evidence="11 14">Serine--tRNA ligase</fullName>
        <ecNumber evidence="4 14">6.1.1.11</ecNumber>
    </recommendedName>
</protein>
<evidence type="ECO:0000313" key="18">
    <source>
        <dbReference type="Proteomes" id="UP001212326"/>
    </source>
</evidence>
<dbReference type="Pfam" id="PF00587">
    <property type="entry name" value="tRNA-synt_2b"/>
    <property type="match status" value="1"/>
</dbReference>